<accession>A0A0D3L0C6</accession>
<feature type="transmembrane region" description="Helical" evidence="1">
    <location>
        <begin position="432"/>
        <end position="455"/>
    </location>
</feature>
<keyword evidence="1" id="KW-0472">Membrane</keyword>
<dbReference type="RefSeq" id="XP_005793890.1">
    <property type="nucleotide sequence ID" value="XM_005793833.1"/>
</dbReference>
<dbReference type="AlphaFoldDB" id="A0A0D3L0C6"/>
<dbReference type="HOGENOM" id="CLU_047644_2_0_1"/>
<dbReference type="Proteomes" id="UP000013827">
    <property type="component" value="Unassembled WGS sequence"/>
</dbReference>
<dbReference type="InterPro" id="IPR036259">
    <property type="entry name" value="MFS_trans_sf"/>
</dbReference>
<protein>
    <recommendedName>
        <fullName evidence="4">Major facilitator superfamily (MFS) profile domain-containing protein</fullName>
    </recommendedName>
</protein>
<dbReference type="Gene3D" id="1.20.1250.20">
    <property type="entry name" value="MFS general substrate transporter like domains"/>
    <property type="match status" value="1"/>
</dbReference>
<dbReference type="InterPro" id="IPR011701">
    <property type="entry name" value="MFS"/>
</dbReference>
<feature type="transmembrane region" description="Helical" evidence="1">
    <location>
        <begin position="271"/>
        <end position="294"/>
    </location>
</feature>
<dbReference type="OMA" id="QWHIVAM"/>
<reference evidence="2" key="2">
    <citation type="submission" date="2024-10" db="UniProtKB">
        <authorList>
            <consortium name="EnsemblProtists"/>
        </authorList>
    </citation>
    <scope>IDENTIFICATION</scope>
</reference>
<feature type="transmembrane region" description="Helical" evidence="1">
    <location>
        <begin position="405"/>
        <end position="426"/>
    </location>
</feature>
<feature type="transmembrane region" description="Helical" evidence="1">
    <location>
        <begin position="370"/>
        <end position="393"/>
    </location>
</feature>
<dbReference type="PANTHER" id="PTHR23534">
    <property type="entry name" value="MFS PERMEASE"/>
    <property type="match status" value="1"/>
</dbReference>
<evidence type="ECO:0000313" key="2">
    <source>
        <dbReference type="EnsemblProtists" id="EOD41461"/>
    </source>
</evidence>
<evidence type="ECO:0000256" key="1">
    <source>
        <dbReference type="SAM" id="Phobius"/>
    </source>
</evidence>
<dbReference type="EnsemblProtists" id="EOD41461">
    <property type="protein sequence ID" value="EOD41461"/>
    <property type="gene ID" value="EMIHUDRAFT_193730"/>
</dbReference>
<feature type="transmembrane region" description="Helical" evidence="1">
    <location>
        <begin position="226"/>
        <end position="250"/>
    </location>
</feature>
<proteinExistence type="predicted"/>
<dbReference type="PANTHER" id="PTHR23534:SF1">
    <property type="entry name" value="MAJOR FACILITATOR SUPERFAMILY PROTEIN"/>
    <property type="match status" value="1"/>
</dbReference>
<feature type="transmembrane region" description="Helical" evidence="1">
    <location>
        <begin position="314"/>
        <end position="334"/>
    </location>
</feature>
<feature type="transmembrane region" description="Helical" evidence="1">
    <location>
        <begin position="185"/>
        <end position="206"/>
    </location>
</feature>
<dbReference type="PaxDb" id="2903-EOD41461"/>
<dbReference type="GeneID" id="17286731"/>
<feature type="transmembrane region" description="Helical" evidence="1">
    <location>
        <begin position="124"/>
        <end position="146"/>
    </location>
</feature>
<dbReference type="eggNOG" id="ENOG502SB8R">
    <property type="taxonomic scope" value="Eukaryota"/>
</dbReference>
<keyword evidence="1" id="KW-1133">Transmembrane helix</keyword>
<dbReference type="Pfam" id="PF07690">
    <property type="entry name" value="MFS_1"/>
    <property type="match status" value="1"/>
</dbReference>
<evidence type="ECO:0000313" key="3">
    <source>
        <dbReference type="Proteomes" id="UP000013827"/>
    </source>
</evidence>
<feature type="transmembrane region" description="Helical" evidence="1">
    <location>
        <begin position="346"/>
        <end position="364"/>
    </location>
</feature>
<dbReference type="GO" id="GO:0022857">
    <property type="term" value="F:transmembrane transporter activity"/>
    <property type="evidence" value="ECO:0007669"/>
    <property type="project" value="InterPro"/>
</dbReference>
<evidence type="ECO:0008006" key="4">
    <source>
        <dbReference type="Google" id="ProtNLM"/>
    </source>
</evidence>
<keyword evidence="3" id="KW-1185">Reference proteome</keyword>
<sequence length="461" mass="47152">MSSLALRGSSEQESVGPAHDSAFTCTLYAMIGEGELASPRCLLGLRLELECHVSSFYSGLFAADPSAAASSAAVGTLLTAVGPLAATATGSSIGAAPLTISTFLAGAALISIPSAALFRHCGRLNGFLIGCGLCVCSGVAGAIGLICNIPSLIFISSFLAGLAQGLSHFYRFAALEVCSPSQRPYAVTLVLSGGVIAAVAGPNLALATKELGRVFGDSRRYEFLGAFAGISTIGVLNALFSVCVTFPASAGKTSAPVSQSLPRLMCADPRCIAAVAIAALAHTSMVSLMSPLVVVMHDGCEADAYPIGSCWSDTYSSLTLQLHFLAMFGPGFVTGRVISTLGPQRTSCCGAFLLLIAAGTLAAGGALENFIAGMTLCGLGWNLCFTAGTLLLASSEMLRECRLSLANGANDFIIFFFAGIGSTGSGYINGIYGWRCVAGIIVLALILALALLMLMKNSDRL</sequence>
<dbReference type="SUPFAM" id="SSF103473">
    <property type="entry name" value="MFS general substrate transporter"/>
    <property type="match status" value="1"/>
</dbReference>
<organism evidence="2 3">
    <name type="scientific">Emiliania huxleyi (strain CCMP1516)</name>
    <dbReference type="NCBI Taxonomy" id="280463"/>
    <lineage>
        <taxon>Eukaryota</taxon>
        <taxon>Haptista</taxon>
        <taxon>Haptophyta</taxon>
        <taxon>Prymnesiophyceae</taxon>
        <taxon>Isochrysidales</taxon>
        <taxon>Noelaerhabdaceae</taxon>
        <taxon>Emiliania</taxon>
    </lineage>
</organism>
<reference evidence="3" key="1">
    <citation type="journal article" date="2013" name="Nature">
        <title>Pan genome of the phytoplankton Emiliania underpins its global distribution.</title>
        <authorList>
            <person name="Read B.A."/>
            <person name="Kegel J."/>
            <person name="Klute M.J."/>
            <person name="Kuo A."/>
            <person name="Lefebvre S.C."/>
            <person name="Maumus F."/>
            <person name="Mayer C."/>
            <person name="Miller J."/>
            <person name="Monier A."/>
            <person name="Salamov A."/>
            <person name="Young J."/>
            <person name="Aguilar M."/>
            <person name="Claverie J.M."/>
            <person name="Frickenhaus S."/>
            <person name="Gonzalez K."/>
            <person name="Herman E.K."/>
            <person name="Lin Y.C."/>
            <person name="Napier J."/>
            <person name="Ogata H."/>
            <person name="Sarno A.F."/>
            <person name="Shmutz J."/>
            <person name="Schroeder D."/>
            <person name="de Vargas C."/>
            <person name="Verret F."/>
            <person name="von Dassow P."/>
            <person name="Valentin K."/>
            <person name="Van de Peer Y."/>
            <person name="Wheeler G."/>
            <person name="Dacks J.B."/>
            <person name="Delwiche C.F."/>
            <person name="Dyhrman S.T."/>
            <person name="Glockner G."/>
            <person name="John U."/>
            <person name="Richards T."/>
            <person name="Worden A.Z."/>
            <person name="Zhang X."/>
            <person name="Grigoriev I.V."/>
            <person name="Allen A.E."/>
            <person name="Bidle K."/>
            <person name="Borodovsky M."/>
            <person name="Bowler C."/>
            <person name="Brownlee C."/>
            <person name="Cock J.M."/>
            <person name="Elias M."/>
            <person name="Gladyshev V.N."/>
            <person name="Groth M."/>
            <person name="Guda C."/>
            <person name="Hadaegh A."/>
            <person name="Iglesias-Rodriguez M.D."/>
            <person name="Jenkins J."/>
            <person name="Jones B.M."/>
            <person name="Lawson T."/>
            <person name="Leese F."/>
            <person name="Lindquist E."/>
            <person name="Lobanov A."/>
            <person name="Lomsadze A."/>
            <person name="Malik S.B."/>
            <person name="Marsh M.E."/>
            <person name="Mackinder L."/>
            <person name="Mock T."/>
            <person name="Mueller-Roeber B."/>
            <person name="Pagarete A."/>
            <person name="Parker M."/>
            <person name="Probert I."/>
            <person name="Quesneville H."/>
            <person name="Raines C."/>
            <person name="Rensing S.A."/>
            <person name="Riano-Pachon D.M."/>
            <person name="Richier S."/>
            <person name="Rokitta S."/>
            <person name="Shiraiwa Y."/>
            <person name="Soanes D.M."/>
            <person name="van der Giezen M."/>
            <person name="Wahlund T.M."/>
            <person name="Williams B."/>
            <person name="Wilson W."/>
            <person name="Wolfe G."/>
            <person name="Wurch L.L."/>
        </authorList>
    </citation>
    <scope>NUCLEOTIDE SEQUENCE</scope>
</reference>
<name>A0A0D3L0C6_EMIH1</name>
<dbReference type="KEGG" id="ehx:EMIHUDRAFT_193730"/>
<keyword evidence="1" id="KW-0812">Transmembrane</keyword>
<feature type="transmembrane region" description="Helical" evidence="1">
    <location>
        <begin position="93"/>
        <end position="112"/>
    </location>
</feature>
<feature type="transmembrane region" description="Helical" evidence="1">
    <location>
        <begin position="152"/>
        <end position="173"/>
    </location>
</feature>